<organism evidence="1 2">
    <name type="scientific">Corallococcus exercitus</name>
    <dbReference type="NCBI Taxonomy" id="2316736"/>
    <lineage>
        <taxon>Bacteria</taxon>
        <taxon>Pseudomonadati</taxon>
        <taxon>Myxococcota</taxon>
        <taxon>Myxococcia</taxon>
        <taxon>Myxococcales</taxon>
        <taxon>Cystobacterineae</taxon>
        <taxon>Myxococcaceae</taxon>
        <taxon>Corallococcus</taxon>
    </lineage>
</organism>
<dbReference type="EMBL" id="JABFJW010000204">
    <property type="protein sequence ID" value="NOK12100.1"/>
    <property type="molecule type" value="Genomic_DNA"/>
</dbReference>
<dbReference type="InterPro" id="IPR024508">
    <property type="entry name" value="DUF3226"/>
</dbReference>
<evidence type="ECO:0000313" key="2">
    <source>
        <dbReference type="Proteomes" id="UP000528460"/>
    </source>
</evidence>
<dbReference type="CDD" id="cd00188">
    <property type="entry name" value="TOPRIM"/>
    <property type="match status" value="1"/>
</dbReference>
<comment type="caution">
    <text evidence="1">The sequence shown here is derived from an EMBL/GenBank/DDBJ whole genome shotgun (WGS) entry which is preliminary data.</text>
</comment>
<reference evidence="1 2" key="1">
    <citation type="submission" date="2020-05" db="EMBL/GenBank/DDBJ databases">
        <authorList>
            <person name="Whitworth D."/>
        </authorList>
    </citation>
    <scope>NUCLEOTIDE SEQUENCE [LARGE SCALE GENOMIC DNA]</scope>
    <source>
        <strain evidence="1 2">CA046A</strain>
    </source>
</reference>
<dbReference type="Pfam" id="PF11536">
    <property type="entry name" value="DUF3226"/>
    <property type="match status" value="1"/>
</dbReference>
<dbReference type="Proteomes" id="UP000528460">
    <property type="component" value="Unassembled WGS sequence"/>
</dbReference>
<proteinExistence type="predicted"/>
<protein>
    <recommendedName>
        <fullName evidence="3">DUF4276 family protein</fullName>
    </recommendedName>
</protein>
<evidence type="ECO:0000313" key="1">
    <source>
        <dbReference type="EMBL" id="NOK12100.1"/>
    </source>
</evidence>
<dbReference type="RefSeq" id="WP_171418352.1">
    <property type="nucleotide sequence ID" value="NZ_JABFJW010000204.1"/>
</dbReference>
<name>A0A7Y4NGK6_9BACT</name>
<accession>A0A7Y4NGK6</accession>
<gene>
    <name evidence="1" type="ORF">HNS30_23960</name>
</gene>
<evidence type="ECO:0008006" key="3">
    <source>
        <dbReference type="Google" id="ProtNLM"/>
    </source>
</evidence>
<sequence>MSKPDPSSPYQMIVEGPDDKHTIIHLLKRHGYNWEDSTTTRPYIHEAKGVARLLHKPSITSALKSYRRLALVFDADGVLANRWHQLKDILEGEGLSLPATPEPDGTILPGLLPESRLGVWVMPDNAQPGRIEEFVEKLVPPNDGIWAHARKTTAEALSQGARLRQQDHVKGALYAWLAWQEDPGVRLGIALTNQVLRHDSPEAQRFVAWFHRCFS</sequence>
<dbReference type="AlphaFoldDB" id="A0A7Y4NGK6"/>